<evidence type="ECO:0000313" key="2">
    <source>
        <dbReference type="Proteomes" id="UP000005113"/>
    </source>
</evidence>
<protein>
    <submittedName>
        <fullName evidence="1">Uncharacterized protein</fullName>
    </submittedName>
</protein>
<sequence length="29" mass="3327">MNEAKKVQELKAIQSELTDLHQLLNGEFV</sequence>
<gene>
    <name evidence="1" type="ORF">SapgrDRAFT_1127</name>
</gene>
<evidence type="ECO:0000313" key="1">
    <source>
        <dbReference type="EMBL" id="EJF52852.1"/>
    </source>
</evidence>
<dbReference type="AlphaFoldDB" id="J0P5W8"/>
<proteinExistence type="predicted"/>
<dbReference type="Proteomes" id="UP000005113">
    <property type="component" value="Unassembled WGS sequence"/>
</dbReference>
<name>J0P5W8_9BACT</name>
<reference evidence="2" key="1">
    <citation type="journal article" date="2012" name="Stand. Genomic Sci.">
        <title>Permanent draft genome sequence of the gliding predator Saprospira grandis strain Sa g1 (= HR1).</title>
        <authorList>
            <person name="Mavromatis K."/>
            <person name="Chertkov O."/>
            <person name="Lapidus A."/>
            <person name="Nolan M."/>
            <person name="Lucas S."/>
            <person name="Tice H."/>
            <person name="Del Rio T.G."/>
            <person name="Cheng J.F."/>
            <person name="Han C."/>
            <person name="Tapia R."/>
            <person name="Bruce D."/>
            <person name="Goodwin L.A."/>
            <person name="Pitluck S."/>
            <person name="Huntemann M."/>
            <person name="Liolios K."/>
            <person name="Pagani I."/>
            <person name="Ivanova N."/>
            <person name="Mikhailova N."/>
            <person name="Pati A."/>
            <person name="Chen A."/>
            <person name="Palaniappan K."/>
            <person name="Land M."/>
            <person name="Brambilla E.M."/>
            <person name="Rohde M."/>
            <person name="Spring S."/>
            <person name="Goker M."/>
            <person name="Detter J.C."/>
            <person name="Bristow J."/>
            <person name="Eisen J.A."/>
            <person name="Markowitz V."/>
            <person name="Hugenholtz P."/>
            <person name="Kyrpides N.C."/>
            <person name="Klenk H.P."/>
            <person name="Woyke T."/>
        </authorList>
    </citation>
    <scope>NUCLEOTIDE SEQUENCE [LARGE SCALE GENOMIC DNA]</scope>
    <source>
        <strain evidence="2">DSM 2844</strain>
    </source>
</reference>
<dbReference type="HOGENOM" id="CLU_3410179_0_0_10"/>
<organism evidence="1 2">
    <name type="scientific">Saprospira grandis DSM 2844</name>
    <dbReference type="NCBI Taxonomy" id="694433"/>
    <lineage>
        <taxon>Bacteria</taxon>
        <taxon>Pseudomonadati</taxon>
        <taxon>Bacteroidota</taxon>
        <taxon>Saprospiria</taxon>
        <taxon>Saprospirales</taxon>
        <taxon>Saprospiraceae</taxon>
        <taxon>Saprospira</taxon>
    </lineage>
</organism>
<dbReference type="EMBL" id="JH719942">
    <property type="protein sequence ID" value="EJF52852.1"/>
    <property type="molecule type" value="Genomic_DNA"/>
</dbReference>
<accession>J0P5W8</accession>